<gene>
    <name evidence="2" type="ORF">R4198_04935</name>
</gene>
<feature type="region of interest" description="Disordered" evidence="1">
    <location>
        <begin position="75"/>
        <end position="98"/>
    </location>
</feature>
<proteinExistence type="predicted"/>
<sequence>MSVQMVRFRTSPEHSAAVVDEIAALFAAVHAAAPSALHYIALEEIDEPVFTLILELTDGVENPLPSIPAAASFRSWLPGQTDDDPKPRRCTVLGRYSA</sequence>
<keyword evidence="3" id="KW-1185">Reference proteome</keyword>
<protein>
    <recommendedName>
        <fullName evidence="4">Antibiotic biosynthesis monooxygenase</fullName>
    </recommendedName>
</protein>
<accession>A0ABU4EQY6</accession>
<comment type="caution">
    <text evidence="2">The sequence shown here is derived from an EMBL/GenBank/DDBJ whole genome shotgun (WGS) entry which is preliminary data.</text>
</comment>
<evidence type="ECO:0000256" key="1">
    <source>
        <dbReference type="SAM" id="MobiDB-lite"/>
    </source>
</evidence>
<reference evidence="2 3" key="1">
    <citation type="submission" date="2023-10" db="EMBL/GenBank/DDBJ databases">
        <title>Development of a sustainable strategy for remediation of hydrocarbon-contaminated territories based on the waste exchange concept.</title>
        <authorList>
            <person name="Krivoruchko A."/>
        </authorList>
    </citation>
    <scope>NUCLEOTIDE SEQUENCE [LARGE SCALE GENOMIC DNA]</scope>
    <source>
        <strain evidence="2 3">IEGM 1236</strain>
    </source>
</reference>
<name>A0ABU4EQY6_WILMA</name>
<dbReference type="Proteomes" id="UP001185792">
    <property type="component" value="Unassembled WGS sequence"/>
</dbReference>
<evidence type="ECO:0000313" key="2">
    <source>
        <dbReference type="EMBL" id="MDV7133032.1"/>
    </source>
</evidence>
<evidence type="ECO:0000313" key="3">
    <source>
        <dbReference type="Proteomes" id="UP001185792"/>
    </source>
</evidence>
<dbReference type="RefSeq" id="WP_317712301.1">
    <property type="nucleotide sequence ID" value="NZ_JAWLUM010000001.1"/>
</dbReference>
<evidence type="ECO:0008006" key="4">
    <source>
        <dbReference type="Google" id="ProtNLM"/>
    </source>
</evidence>
<dbReference type="EMBL" id="JAWLUM010000001">
    <property type="protein sequence ID" value="MDV7133032.1"/>
    <property type="molecule type" value="Genomic_DNA"/>
</dbReference>
<organism evidence="2 3">
    <name type="scientific">Williamsia marianensis</name>
    <dbReference type="NCBI Taxonomy" id="85044"/>
    <lineage>
        <taxon>Bacteria</taxon>
        <taxon>Bacillati</taxon>
        <taxon>Actinomycetota</taxon>
        <taxon>Actinomycetes</taxon>
        <taxon>Mycobacteriales</taxon>
        <taxon>Nocardiaceae</taxon>
        <taxon>Williamsia</taxon>
    </lineage>
</organism>